<keyword evidence="3" id="KW-1185">Reference proteome</keyword>
<comment type="caution">
    <text evidence="2">The sequence shown here is derived from an EMBL/GenBank/DDBJ whole genome shotgun (WGS) entry which is preliminary data.</text>
</comment>
<gene>
    <name evidence="2" type="ORF">HNP52_002627</name>
</gene>
<evidence type="ECO:0000313" key="3">
    <source>
        <dbReference type="Proteomes" id="UP000575241"/>
    </source>
</evidence>
<feature type="coiled-coil region" evidence="1">
    <location>
        <begin position="5"/>
        <end position="35"/>
    </location>
</feature>
<accession>A0A7W7K247</accession>
<dbReference type="RefSeq" id="WP_184167766.1">
    <property type="nucleotide sequence ID" value="NZ_JACHLN010000002.1"/>
</dbReference>
<dbReference type="Proteomes" id="UP000575241">
    <property type="component" value="Unassembled WGS sequence"/>
</dbReference>
<organism evidence="2 3">
    <name type="scientific">Sphingomonas kyeonggiensis</name>
    <dbReference type="NCBI Taxonomy" id="1268553"/>
    <lineage>
        <taxon>Bacteria</taxon>
        <taxon>Pseudomonadati</taxon>
        <taxon>Pseudomonadota</taxon>
        <taxon>Alphaproteobacteria</taxon>
        <taxon>Sphingomonadales</taxon>
        <taxon>Sphingomonadaceae</taxon>
        <taxon>Sphingomonas</taxon>
    </lineage>
</organism>
<evidence type="ECO:0000256" key="1">
    <source>
        <dbReference type="SAM" id="Coils"/>
    </source>
</evidence>
<sequence length="131" mass="14808">MIDDYRTAMAAAAQLEAAAEELQALTVRLDKLVRKQEQSGSWFEDDWPDEYRIRGHEVDGPLEAGAKLFKEYLFIYPAQQDSWRDGGSYWGENEKTNRPLLEQCADKARILRLCAAAVRGWAGTLPPSSSE</sequence>
<dbReference type="AlphaFoldDB" id="A0A7W7K247"/>
<protein>
    <submittedName>
        <fullName evidence="2">Uncharacterized protein</fullName>
    </submittedName>
</protein>
<keyword evidence="1" id="KW-0175">Coiled coil</keyword>
<reference evidence="2 3" key="1">
    <citation type="submission" date="2020-08" db="EMBL/GenBank/DDBJ databases">
        <title>Functional genomics of gut bacteria from endangered species of beetles.</title>
        <authorList>
            <person name="Carlos-Shanley C."/>
        </authorList>
    </citation>
    <scope>NUCLEOTIDE SEQUENCE [LARGE SCALE GENOMIC DNA]</scope>
    <source>
        <strain evidence="2 3">S00224</strain>
    </source>
</reference>
<dbReference type="EMBL" id="JACHLN010000002">
    <property type="protein sequence ID" value="MBB4839558.1"/>
    <property type="molecule type" value="Genomic_DNA"/>
</dbReference>
<name>A0A7W7K247_9SPHN</name>
<evidence type="ECO:0000313" key="2">
    <source>
        <dbReference type="EMBL" id="MBB4839558.1"/>
    </source>
</evidence>
<proteinExistence type="predicted"/>